<gene>
    <name evidence="3" type="ORF">HNR21_001724</name>
</gene>
<keyword evidence="3" id="KW-0808">Transferase</keyword>
<dbReference type="Proteomes" id="UP000539313">
    <property type="component" value="Unassembled WGS sequence"/>
</dbReference>
<dbReference type="PROSITE" id="PS50880">
    <property type="entry name" value="TOPRIM"/>
    <property type="match status" value="1"/>
</dbReference>
<dbReference type="EC" id="2.7.7.-" evidence="3"/>
<feature type="compositionally biased region" description="Polar residues" evidence="1">
    <location>
        <begin position="278"/>
        <end position="290"/>
    </location>
</feature>
<keyword evidence="4" id="KW-1185">Reference proteome</keyword>
<protein>
    <submittedName>
        <fullName evidence="3">DNA primase</fullName>
        <ecNumber evidence="3">2.7.7.-</ecNumber>
    </submittedName>
</protein>
<evidence type="ECO:0000313" key="3">
    <source>
        <dbReference type="EMBL" id="MBA9002842.1"/>
    </source>
</evidence>
<dbReference type="GO" id="GO:0016779">
    <property type="term" value="F:nucleotidyltransferase activity"/>
    <property type="evidence" value="ECO:0007669"/>
    <property type="project" value="UniProtKB-KW"/>
</dbReference>
<dbReference type="CDD" id="cd03364">
    <property type="entry name" value="TOPRIM_DnaG_primases"/>
    <property type="match status" value="1"/>
</dbReference>
<dbReference type="AlphaFoldDB" id="A0A7W3MVZ5"/>
<dbReference type="SUPFAM" id="SSF56731">
    <property type="entry name" value="DNA primase core"/>
    <property type="match status" value="1"/>
</dbReference>
<dbReference type="InterPro" id="IPR006171">
    <property type="entry name" value="TOPRIM_dom"/>
</dbReference>
<dbReference type="PANTHER" id="PTHR30313">
    <property type="entry name" value="DNA PRIMASE"/>
    <property type="match status" value="1"/>
</dbReference>
<dbReference type="InterPro" id="IPR013610">
    <property type="entry name" value="ArdC_N"/>
</dbReference>
<accession>A0A7W3MVZ5</accession>
<dbReference type="InterPro" id="IPR034151">
    <property type="entry name" value="TOPRIM_DnaG_bac"/>
</dbReference>
<feature type="region of interest" description="Disordered" evidence="1">
    <location>
        <begin position="624"/>
        <end position="661"/>
    </location>
</feature>
<keyword evidence="3" id="KW-0548">Nucleotidyltransferase</keyword>
<sequence>MARPSSLSEEHRRQERERLQTLLRGIAQQETAKLHSGASTWSWWLEVAARHGRYGFDNTLLINAQRPAATEVRSYEEWKARGRQVRKGETRIRILSLRGNPRSVFDLSQTDGSTADPPEAVTPAQAWELLRRLAVSQGLQVDRGSRWPYIGPPGRLLKIPADLDDGAAATLLAHQLGHLQLHGGRHDGLDGDPAACHGVRRVEADSVAHLLLAHLGLESAGMDFPAVARWAGTDVRANPLIAIRTVGDRILRTAAQLRRRLDGLPNVGSSAGARTVSAARQPSETSPTRVSRNELAAVHHAAQRFFLSQCTGSWVPAYLNDRGFGADIQRQWEIGYAPKSWRNLTDHLRRLGHSDETILASGLARRRRRDGGLYDTFRDRAMFAIRDPEGSIAGFIGRLPTGGEGPKYLNSTQTPLFRKGELLFGLHEVRDRLAAGARPVLVEGPLDAIAVNAAAPRRYAAVAPSGTALTRKQLEALGRLVDLRRTGLIIALDGDPAGQAAVERAWPVLAEVPGPVDIAALPSGQDPADLLHHHGPAAVQEALERTVPLPDFVLNTTIERAGGALKSPEDRMAAVRAAAGVIARLPPRQVAHQVAHIAQHLNVEPAIVTDALTTAVTSPASRAVDLARQDFPHPPRPSAPTDHSPAPTRPTRPRPQHTKQL</sequence>
<dbReference type="GO" id="GO:0005737">
    <property type="term" value="C:cytoplasm"/>
    <property type="evidence" value="ECO:0007669"/>
    <property type="project" value="TreeGrafter"/>
</dbReference>
<feature type="compositionally biased region" description="Basic residues" evidence="1">
    <location>
        <begin position="651"/>
        <end position="661"/>
    </location>
</feature>
<dbReference type="Gene3D" id="3.90.980.10">
    <property type="entry name" value="DNA primase, catalytic core, N-terminal domain"/>
    <property type="match status" value="1"/>
</dbReference>
<dbReference type="PANTHER" id="PTHR30313:SF2">
    <property type="entry name" value="DNA PRIMASE"/>
    <property type="match status" value="1"/>
</dbReference>
<reference evidence="3 4" key="1">
    <citation type="submission" date="2020-08" db="EMBL/GenBank/DDBJ databases">
        <title>Sequencing the genomes of 1000 actinobacteria strains.</title>
        <authorList>
            <person name="Klenk H.-P."/>
        </authorList>
    </citation>
    <scope>NUCLEOTIDE SEQUENCE [LARGE SCALE GENOMIC DNA]</scope>
    <source>
        <strain evidence="3 4">DSM 45823</strain>
    </source>
</reference>
<evidence type="ECO:0000256" key="1">
    <source>
        <dbReference type="SAM" id="MobiDB-lite"/>
    </source>
</evidence>
<dbReference type="Pfam" id="PF13155">
    <property type="entry name" value="Toprim_2"/>
    <property type="match status" value="1"/>
</dbReference>
<dbReference type="Gene3D" id="3.40.1360.10">
    <property type="match status" value="1"/>
</dbReference>
<feature type="region of interest" description="Disordered" evidence="1">
    <location>
        <begin position="270"/>
        <end position="290"/>
    </location>
</feature>
<comment type="caution">
    <text evidence="3">The sequence shown here is derived from an EMBL/GenBank/DDBJ whole genome shotgun (WGS) entry which is preliminary data.</text>
</comment>
<evidence type="ECO:0000259" key="2">
    <source>
        <dbReference type="PROSITE" id="PS50880"/>
    </source>
</evidence>
<dbReference type="Pfam" id="PF08275">
    <property type="entry name" value="DNAG_N"/>
    <property type="match status" value="1"/>
</dbReference>
<organism evidence="3 4">
    <name type="scientific">Thermomonospora cellulosilytica</name>
    <dbReference type="NCBI Taxonomy" id="1411118"/>
    <lineage>
        <taxon>Bacteria</taxon>
        <taxon>Bacillati</taxon>
        <taxon>Actinomycetota</taxon>
        <taxon>Actinomycetes</taxon>
        <taxon>Streptosporangiales</taxon>
        <taxon>Thermomonosporaceae</taxon>
        <taxon>Thermomonospora</taxon>
    </lineage>
</organism>
<dbReference type="EMBL" id="JACJII010000001">
    <property type="protein sequence ID" value="MBA9002842.1"/>
    <property type="molecule type" value="Genomic_DNA"/>
</dbReference>
<dbReference type="Pfam" id="PF08401">
    <property type="entry name" value="ArdcN"/>
    <property type="match status" value="1"/>
</dbReference>
<proteinExistence type="predicted"/>
<name>A0A7W3MVZ5_9ACTN</name>
<dbReference type="RefSeq" id="WP_182704767.1">
    <property type="nucleotide sequence ID" value="NZ_JACJII010000001.1"/>
</dbReference>
<dbReference type="SMART" id="SM00493">
    <property type="entry name" value="TOPRIM"/>
    <property type="match status" value="1"/>
</dbReference>
<dbReference type="InterPro" id="IPR037068">
    <property type="entry name" value="DNA_primase_core_N_sf"/>
</dbReference>
<feature type="domain" description="Toprim" evidence="2">
    <location>
        <begin position="437"/>
        <end position="524"/>
    </location>
</feature>
<dbReference type="GO" id="GO:0006269">
    <property type="term" value="P:DNA replication, synthesis of primer"/>
    <property type="evidence" value="ECO:0007669"/>
    <property type="project" value="TreeGrafter"/>
</dbReference>
<dbReference type="InterPro" id="IPR013264">
    <property type="entry name" value="DNAG_N"/>
</dbReference>
<evidence type="ECO:0000313" key="4">
    <source>
        <dbReference type="Proteomes" id="UP000539313"/>
    </source>
</evidence>
<dbReference type="InterPro" id="IPR050219">
    <property type="entry name" value="DnaG_primase"/>
</dbReference>